<dbReference type="EC" id="6.3.5.4" evidence="2"/>
<feature type="domain" description="Asparagine synthetase" evidence="5">
    <location>
        <begin position="229"/>
        <end position="593"/>
    </location>
</feature>
<name>A0ABV5CKD3_9ACTN</name>
<comment type="catalytic activity">
    <reaction evidence="4">
        <text>L-aspartate + L-glutamine + ATP + H2O = L-asparagine + L-glutamate + AMP + diphosphate + H(+)</text>
        <dbReference type="Rhea" id="RHEA:12228"/>
        <dbReference type="ChEBI" id="CHEBI:15377"/>
        <dbReference type="ChEBI" id="CHEBI:15378"/>
        <dbReference type="ChEBI" id="CHEBI:29985"/>
        <dbReference type="ChEBI" id="CHEBI:29991"/>
        <dbReference type="ChEBI" id="CHEBI:30616"/>
        <dbReference type="ChEBI" id="CHEBI:33019"/>
        <dbReference type="ChEBI" id="CHEBI:58048"/>
        <dbReference type="ChEBI" id="CHEBI:58359"/>
        <dbReference type="ChEBI" id="CHEBI:456215"/>
        <dbReference type="EC" id="6.3.5.4"/>
    </reaction>
</comment>
<evidence type="ECO:0000259" key="5">
    <source>
        <dbReference type="Pfam" id="PF00733"/>
    </source>
</evidence>
<accession>A0ABV5CKD3</accession>
<dbReference type="Pfam" id="PF00733">
    <property type="entry name" value="Asn_synthase"/>
    <property type="match status" value="1"/>
</dbReference>
<comment type="caution">
    <text evidence="6">The sequence shown here is derived from an EMBL/GenBank/DDBJ whole genome shotgun (WGS) entry which is preliminary data.</text>
</comment>
<proteinExistence type="predicted"/>
<dbReference type="PANTHER" id="PTHR43284:SF1">
    <property type="entry name" value="ASPARAGINE SYNTHETASE"/>
    <property type="match status" value="1"/>
</dbReference>
<dbReference type="EMBL" id="JBCGDC010000009">
    <property type="protein sequence ID" value="MFB6392451.1"/>
    <property type="molecule type" value="Genomic_DNA"/>
</dbReference>
<keyword evidence="7" id="KW-1185">Reference proteome</keyword>
<organism evidence="6 7">
    <name type="scientific">Polymorphospora lycopeni</name>
    <dbReference type="NCBI Taxonomy" id="3140240"/>
    <lineage>
        <taxon>Bacteria</taxon>
        <taxon>Bacillati</taxon>
        <taxon>Actinomycetota</taxon>
        <taxon>Actinomycetes</taxon>
        <taxon>Micromonosporales</taxon>
        <taxon>Micromonosporaceae</taxon>
        <taxon>Polymorphospora</taxon>
    </lineage>
</organism>
<evidence type="ECO:0000256" key="3">
    <source>
        <dbReference type="ARBA" id="ARBA00022888"/>
    </source>
</evidence>
<evidence type="ECO:0000256" key="2">
    <source>
        <dbReference type="ARBA" id="ARBA00012737"/>
    </source>
</evidence>
<dbReference type="InterPro" id="IPR029055">
    <property type="entry name" value="Ntn_hydrolases_N"/>
</dbReference>
<evidence type="ECO:0000256" key="4">
    <source>
        <dbReference type="ARBA" id="ARBA00048741"/>
    </source>
</evidence>
<gene>
    <name evidence="6" type="ORF">AAFH96_04960</name>
</gene>
<evidence type="ECO:0000313" key="6">
    <source>
        <dbReference type="EMBL" id="MFB6392451.1"/>
    </source>
</evidence>
<evidence type="ECO:0000313" key="7">
    <source>
        <dbReference type="Proteomes" id="UP001582793"/>
    </source>
</evidence>
<dbReference type="InterPro" id="IPR001962">
    <property type="entry name" value="Asn_synthase"/>
</dbReference>
<dbReference type="SUPFAM" id="SSF56235">
    <property type="entry name" value="N-terminal nucleophile aminohydrolases (Ntn hydrolases)"/>
    <property type="match status" value="1"/>
</dbReference>
<reference evidence="6 7" key="1">
    <citation type="submission" date="2024-04" db="EMBL/GenBank/DDBJ databases">
        <title>Polymorphospora sp. isolated from Baiyangdian Lake in Xiong'an New Area.</title>
        <authorList>
            <person name="Zhang X."/>
            <person name="Liu J."/>
        </authorList>
    </citation>
    <scope>NUCLEOTIDE SEQUENCE [LARGE SCALE GENOMIC DNA]</scope>
    <source>
        <strain evidence="6 7">2-325</strain>
    </source>
</reference>
<comment type="pathway">
    <text evidence="1">Amino-acid biosynthesis; L-asparagine biosynthesis; L-asparagine from L-aspartate (L-Gln route): step 1/1.</text>
</comment>
<dbReference type="RefSeq" id="WP_375733200.1">
    <property type="nucleotide sequence ID" value="NZ_JBCGDC010000009.1"/>
</dbReference>
<dbReference type="Gene3D" id="3.40.50.620">
    <property type="entry name" value="HUPs"/>
    <property type="match status" value="1"/>
</dbReference>
<dbReference type="Proteomes" id="UP001582793">
    <property type="component" value="Unassembled WGS sequence"/>
</dbReference>
<protein>
    <recommendedName>
        <fullName evidence="2">asparagine synthase (glutamine-hydrolyzing)</fullName>
        <ecNumber evidence="2">6.3.5.4</ecNumber>
    </recommendedName>
</protein>
<dbReference type="Gene3D" id="3.60.20.10">
    <property type="entry name" value="Glutamine Phosphoribosylpyrophosphate, subunit 1, domain 1"/>
    <property type="match status" value="1"/>
</dbReference>
<sequence length="598" mass="63933">MTQLAGYVDLHPDQRPARRLRELVGTAGSVPVEGDGWLIAGLPPSAPVAGVPARDPLPGDDAPVPVVAGTAQRGLLVGRLFERDGDLSRRCAEPIPLEWLADDGELPRRRWGRYAGAAVRPDGTLLLARDPIGHLPCFHVPYAGGLVFATRMALLVDLLGERPDFDWDRLGTFVVQGPGPTTRTAWQGVSQLPPGTLLRRTGRETSREPLWSAAAVAAGGGADPDPDALRDTLRACTRAWVGSAPVVALDLSGGLDSSAVAWAVHADLRGDQTFQPRYVYFPAGASLDERPLAAAVTERLGSELLVVDGADLLPLTPPKGPLPRADAPQLQFTEARLNELLAEQAGPAAEALGGGGGDQVFVLKGGGDHLADHLRRRGPLGLVEAWRESRHGLTPFPQLLAAAGRELRRARRREPALTGDDFDFPRPAWLSPPDPGTPLELPAGAAGLSAVRAGQILGTAYWGDAVDREHRNPHRPSVYPLLSQPVVEFALRTPVPALVDHTGDRLPLRRAVRGLLPESATDAAVKGSYAGMYQLALRHNAAVARELIMDGRCAERGLVDPESALADLVATGRGFVRGPNWPLYNLLAVELWCRAWRP</sequence>
<dbReference type="InterPro" id="IPR014729">
    <property type="entry name" value="Rossmann-like_a/b/a_fold"/>
</dbReference>
<dbReference type="SUPFAM" id="SSF52402">
    <property type="entry name" value="Adenine nucleotide alpha hydrolases-like"/>
    <property type="match status" value="1"/>
</dbReference>
<dbReference type="InterPro" id="IPR051786">
    <property type="entry name" value="ASN_synthetase/amidase"/>
</dbReference>
<keyword evidence="3" id="KW-0028">Amino-acid biosynthesis</keyword>
<dbReference type="PANTHER" id="PTHR43284">
    <property type="entry name" value="ASPARAGINE SYNTHETASE (GLUTAMINE-HYDROLYZING)"/>
    <property type="match status" value="1"/>
</dbReference>
<keyword evidence="3" id="KW-0061">Asparagine biosynthesis</keyword>
<evidence type="ECO:0000256" key="1">
    <source>
        <dbReference type="ARBA" id="ARBA00005187"/>
    </source>
</evidence>